<keyword evidence="5" id="KW-0675">Receptor</keyword>
<keyword evidence="4" id="KW-0732">Signal</keyword>
<evidence type="ECO:0000256" key="3">
    <source>
        <dbReference type="ARBA" id="ARBA00023237"/>
    </source>
</evidence>
<evidence type="ECO:0000313" key="5">
    <source>
        <dbReference type="EMBL" id="SHL73987.1"/>
    </source>
</evidence>
<comment type="subcellular location">
    <subcellularLocation>
        <location evidence="1">Cell outer membrane</location>
    </subcellularLocation>
</comment>
<dbReference type="Proteomes" id="UP000183947">
    <property type="component" value="Unassembled WGS sequence"/>
</dbReference>
<proteinExistence type="predicted"/>
<keyword evidence="3" id="KW-0998">Cell outer membrane</keyword>
<sequence>MTLHPSKLLALAGLLAAVPAVAQAQPTRTTPRGKIEEAEIEIVKERVNQLPEAARNFEKIKIDPPAKTTAKVPYTYPDFKLPADLLNPSVRVLTIRQEELAPQTGNYLKAGVGNYGTFLGRAHLHNTRSNSASYGLDLNHLSSASGPIDKKNSGQSRTSLGVHGETYSGATALGGKVDIGRERYNFYGYNRNRPDLPTADSLKQTFFRADAKVYARNRATDAAFQYDVALGFRHWNDRFEAKENNIYAELRSSYALGETSRVSVNGDLSFISFKDSLSYSRPLVQVTPAYELTLNRLAVSVGATLGYTGDTIRDVSQFKVFPAVRVAYTVTEDKFVVFGGLGGGLQRVTMYDLTTENPWLAPNQRVADTHRGPTVFFGFNAAPARALEVNAKVTLSNDRNLYFYNNSRRDSTKFDLVYDKKATQLLNIHGEIVYNAAEKTRIGLKADYNGYNVKTLAQPFHRPAFQSVLFATHNVYEKLLLGAELYTYSASYGSGYKPGSFDPAFVPGREIVRSTDSVIDLNLKADYRIMENLSIFAQGNNLLGRKYERFLNYPVKGINVLAGVTYDF</sequence>
<dbReference type="AlphaFoldDB" id="A0A1M7D3L7"/>
<name>A0A1M7D3L7_9BACT</name>
<feature type="chain" id="PRO_5012477950" evidence="4">
    <location>
        <begin position="25"/>
        <end position="568"/>
    </location>
</feature>
<dbReference type="GO" id="GO:0009279">
    <property type="term" value="C:cell outer membrane"/>
    <property type="evidence" value="ECO:0007669"/>
    <property type="project" value="UniProtKB-SubCell"/>
</dbReference>
<evidence type="ECO:0000256" key="2">
    <source>
        <dbReference type="ARBA" id="ARBA00023136"/>
    </source>
</evidence>
<dbReference type="EMBL" id="FRAS01000020">
    <property type="protein sequence ID" value="SHL73987.1"/>
    <property type="molecule type" value="Genomic_DNA"/>
</dbReference>
<accession>A0A1M7D3L7</accession>
<dbReference type="Gene3D" id="2.40.170.20">
    <property type="entry name" value="TonB-dependent receptor, beta-barrel domain"/>
    <property type="match status" value="1"/>
</dbReference>
<gene>
    <name evidence="5" type="ORF">SAMN02746009_03288</name>
</gene>
<dbReference type="SUPFAM" id="SSF56935">
    <property type="entry name" value="Porins"/>
    <property type="match status" value="1"/>
</dbReference>
<evidence type="ECO:0000256" key="1">
    <source>
        <dbReference type="ARBA" id="ARBA00004442"/>
    </source>
</evidence>
<reference evidence="6" key="1">
    <citation type="submission" date="2016-11" db="EMBL/GenBank/DDBJ databases">
        <authorList>
            <person name="Varghese N."/>
            <person name="Submissions S."/>
        </authorList>
    </citation>
    <scope>NUCLEOTIDE SEQUENCE [LARGE SCALE GENOMIC DNA]</scope>
    <source>
        <strain evidence="6">DSM 18569</strain>
    </source>
</reference>
<keyword evidence="2" id="KW-0472">Membrane</keyword>
<dbReference type="STRING" id="1121959.SAMN02746009_03288"/>
<dbReference type="RefSeq" id="WP_073287515.1">
    <property type="nucleotide sequence ID" value="NZ_FRAS01000020.1"/>
</dbReference>
<dbReference type="OrthoDB" id="1264254at2"/>
<protein>
    <submittedName>
        <fullName evidence="5">TonB dependent receptor</fullName>
    </submittedName>
</protein>
<keyword evidence="6" id="KW-1185">Reference proteome</keyword>
<evidence type="ECO:0000313" key="6">
    <source>
        <dbReference type="Proteomes" id="UP000183947"/>
    </source>
</evidence>
<evidence type="ECO:0000256" key="4">
    <source>
        <dbReference type="SAM" id="SignalP"/>
    </source>
</evidence>
<dbReference type="InterPro" id="IPR036942">
    <property type="entry name" value="Beta-barrel_TonB_sf"/>
</dbReference>
<organism evidence="5 6">
    <name type="scientific">Hymenobacter psychrotolerans DSM 18569</name>
    <dbReference type="NCBI Taxonomy" id="1121959"/>
    <lineage>
        <taxon>Bacteria</taxon>
        <taxon>Pseudomonadati</taxon>
        <taxon>Bacteroidota</taxon>
        <taxon>Cytophagia</taxon>
        <taxon>Cytophagales</taxon>
        <taxon>Hymenobacteraceae</taxon>
        <taxon>Hymenobacter</taxon>
    </lineage>
</organism>
<feature type="signal peptide" evidence="4">
    <location>
        <begin position="1"/>
        <end position="24"/>
    </location>
</feature>